<evidence type="ECO:0000313" key="2">
    <source>
        <dbReference type="EMBL" id="KAL2732993.1"/>
    </source>
</evidence>
<accession>A0ABD2BKV1</accession>
<evidence type="ECO:0000256" key="1">
    <source>
        <dbReference type="SAM" id="MobiDB-lite"/>
    </source>
</evidence>
<name>A0ABD2BKV1_VESMC</name>
<comment type="caution">
    <text evidence="2">The sequence shown here is derived from an EMBL/GenBank/DDBJ whole genome shotgun (WGS) entry which is preliminary data.</text>
</comment>
<gene>
    <name evidence="2" type="ORF">V1477_015234</name>
</gene>
<feature type="region of interest" description="Disordered" evidence="1">
    <location>
        <begin position="19"/>
        <end position="44"/>
    </location>
</feature>
<evidence type="ECO:0000313" key="3">
    <source>
        <dbReference type="Proteomes" id="UP001607303"/>
    </source>
</evidence>
<proteinExistence type="predicted"/>
<dbReference type="Proteomes" id="UP001607303">
    <property type="component" value="Unassembled WGS sequence"/>
</dbReference>
<organism evidence="2 3">
    <name type="scientific">Vespula maculifrons</name>
    <name type="common">Eastern yellow jacket</name>
    <name type="synonym">Wasp</name>
    <dbReference type="NCBI Taxonomy" id="7453"/>
    <lineage>
        <taxon>Eukaryota</taxon>
        <taxon>Metazoa</taxon>
        <taxon>Ecdysozoa</taxon>
        <taxon>Arthropoda</taxon>
        <taxon>Hexapoda</taxon>
        <taxon>Insecta</taxon>
        <taxon>Pterygota</taxon>
        <taxon>Neoptera</taxon>
        <taxon>Endopterygota</taxon>
        <taxon>Hymenoptera</taxon>
        <taxon>Apocrita</taxon>
        <taxon>Aculeata</taxon>
        <taxon>Vespoidea</taxon>
        <taxon>Vespidae</taxon>
        <taxon>Vespinae</taxon>
        <taxon>Vespula</taxon>
    </lineage>
</organism>
<dbReference type="AlphaFoldDB" id="A0ABD2BKV1"/>
<reference evidence="2 3" key="1">
    <citation type="journal article" date="2024" name="Ann. Entomol. Soc. Am.">
        <title>Genomic analyses of the southern and eastern yellowjacket wasps (Hymenoptera: Vespidae) reveal evolutionary signatures of social life.</title>
        <authorList>
            <person name="Catto M.A."/>
            <person name="Caine P.B."/>
            <person name="Orr S.E."/>
            <person name="Hunt B.G."/>
            <person name="Goodisman M.A.D."/>
        </authorList>
    </citation>
    <scope>NUCLEOTIDE SEQUENCE [LARGE SCALE GENOMIC DNA]</scope>
    <source>
        <strain evidence="2">232</strain>
        <tissue evidence="2">Head and thorax</tissue>
    </source>
</reference>
<protein>
    <submittedName>
        <fullName evidence="2">Uncharacterized protein</fullName>
    </submittedName>
</protein>
<sequence>MDIEYRCTGTKLEYENRARFVGTERRPAQKPAPMRPTHGTHPIQPMIMSKNCQLLDSFAFQ</sequence>
<keyword evidence="3" id="KW-1185">Reference proteome</keyword>
<dbReference type="EMBL" id="JAYRBN010000075">
    <property type="protein sequence ID" value="KAL2732993.1"/>
    <property type="molecule type" value="Genomic_DNA"/>
</dbReference>